<dbReference type="GO" id="GO:0070072">
    <property type="term" value="P:vacuolar proton-transporting V-type ATPase complex assembly"/>
    <property type="evidence" value="ECO:0007669"/>
    <property type="project" value="InterPro"/>
</dbReference>
<dbReference type="AlphaFoldDB" id="A0A8T1WLG6"/>
<evidence type="ECO:0000313" key="3">
    <source>
        <dbReference type="EMBL" id="KAG7392833.1"/>
    </source>
</evidence>
<keyword evidence="4" id="KW-1185">Reference proteome</keyword>
<feature type="region of interest" description="Disordered" evidence="2">
    <location>
        <begin position="83"/>
        <end position="125"/>
    </location>
</feature>
<dbReference type="Proteomes" id="UP000694044">
    <property type="component" value="Unassembled WGS sequence"/>
</dbReference>
<reference evidence="3" key="1">
    <citation type="submission" date="2021-02" db="EMBL/GenBank/DDBJ databases">
        <authorList>
            <person name="Palmer J.M."/>
        </authorList>
    </citation>
    <scope>NUCLEOTIDE SEQUENCE</scope>
    <source>
        <strain evidence="3">SCRP734</strain>
    </source>
</reference>
<organism evidence="3 4">
    <name type="scientific">Phytophthora pseudosyringae</name>
    <dbReference type="NCBI Taxonomy" id="221518"/>
    <lineage>
        <taxon>Eukaryota</taxon>
        <taxon>Sar</taxon>
        <taxon>Stramenopiles</taxon>
        <taxon>Oomycota</taxon>
        <taxon>Peronosporomycetes</taxon>
        <taxon>Peronosporales</taxon>
        <taxon>Peronosporaceae</taxon>
        <taxon>Phytophthora</taxon>
    </lineage>
</organism>
<comment type="caution">
    <text evidence="3">The sequence shown here is derived from an EMBL/GenBank/DDBJ whole genome shotgun (WGS) entry which is preliminary data.</text>
</comment>
<protein>
    <recommendedName>
        <fullName evidence="1">Vacuolar ATPase assembly protein VMA22</fullName>
    </recommendedName>
</protein>
<evidence type="ECO:0000256" key="1">
    <source>
        <dbReference type="ARBA" id="ARBA00093634"/>
    </source>
</evidence>
<proteinExistence type="predicted"/>
<dbReference type="PANTHER" id="PTHR31996">
    <property type="entry name" value="COILED-COIL DOMAIN-CONTAINING PROTEIN 115"/>
    <property type="match status" value="1"/>
</dbReference>
<evidence type="ECO:0000313" key="4">
    <source>
        <dbReference type="Proteomes" id="UP000694044"/>
    </source>
</evidence>
<evidence type="ECO:0000256" key="2">
    <source>
        <dbReference type="SAM" id="MobiDB-lite"/>
    </source>
</evidence>
<dbReference type="EMBL" id="JAGDFM010000008">
    <property type="protein sequence ID" value="KAG7392833.1"/>
    <property type="molecule type" value="Genomic_DNA"/>
</dbReference>
<name>A0A8T1WLG6_9STRA</name>
<dbReference type="PANTHER" id="PTHR31996:SF2">
    <property type="entry name" value="COILED-COIL DOMAIN-CONTAINING PROTEIN 115"/>
    <property type="match status" value="1"/>
</dbReference>
<dbReference type="OrthoDB" id="157390at2759"/>
<accession>A0A8T1WLG6</accession>
<dbReference type="Pfam" id="PF21730">
    <property type="entry name" value="Vma22_CCDC115"/>
    <property type="match status" value="1"/>
</dbReference>
<dbReference type="InterPro" id="IPR040357">
    <property type="entry name" value="Vma22/CCDC115"/>
</dbReference>
<sequence length="171" mass="18920">MKTDAADEVLVEGVEALEEYLDEHEVASVKLKQGFLMLTKAKLRLPEHALTEISYHEEFEASRVVSLDSEGNWRLREASEARLQGVGEERGGESLHHRRAGKDHKEERSTSAGSTKAKPNTDPLLWFSSLPPSDLRQAQKQFSNALQALLVAAASAQNVQRAVYGVTSVPR</sequence>
<dbReference type="GO" id="GO:0051082">
    <property type="term" value="F:unfolded protein binding"/>
    <property type="evidence" value="ECO:0007669"/>
    <property type="project" value="TreeGrafter"/>
</dbReference>
<gene>
    <name evidence="3" type="ORF">PHYPSEUDO_014320</name>
</gene>